<dbReference type="Proteomes" id="UP000287605">
    <property type="component" value="Unassembled WGS sequence"/>
</dbReference>
<feature type="transmembrane region" description="Helical" evidence="1">
    <location>
        <begin position="262"/>
        <end position="284"/>
    </location>
</feature>
<dbReference type="Pfam" id="PF06161">
    <property type="entry name" value="DUF975"/>
    <property type="match status" value="1"/>
</dbReference>
<feature type="transmembrane region" description="Helical" evidence="1">
    <location>
        <begin position="85"/>
        <end position="103"/>
    </location>
</feature>
<comment type="caution">
    <text evidence="3">The sequence shown here is derived from an EMBL/GenBank/DDBJ whole genome shotgun (WGS) entry which is preliminary data.</text>
</comment>
<protein>
    <recommendedName>
        <fullName evidence="2">Zinc-ribbon domain-containing protein</fullName>
    </recommendedName>
</protein>
<dbReference type="Pfam" id="PF13240">
    <property type="entry name" value="Zn_Ribbon_1"/>
    <property type="match status" value="1"/>
</dbReference>
<keyword evidence="1" id="KW-1133">Transmembrane helix</keyword>
<dbReference type="InterPro" id="IPR010380">
    <property type="entry name" value="DUF975"/>
</dbReference>
<dbReference type="PANTHER" id="PTHR40076:SF1">
    <property type="entry name" value="MEMBRANE PROTEIN"/>
    <property type="match status" value="1"/>
</dbReference>
<proteinExistence type="predicted"/>
<dbReference type="InterPro" id="IPR026870">
    <property type="entry name" value="Zinc_ribbon_dom"/>
</dbReference>
<accession>A0A430B206</accession>
<sequence>MKYCPNCGTELRAEAKFCSKCGYNVEQNISDNGESFNERFAIKINQMKADDDFELILEESEGLNITRAELKTQAQEKLSGRYGEWLKTIIWFTVASLVVHFVFRKAISNFFINGLLYSFRNIIYGYLGNYGYYGYGDPYSVVPRFFWFLVMILALAALFLISSLFKAVLQWSAIHTLRGQRVDGLKIFSYFIKAQKNRVLKANVLIAIYTFLWSLLFVIPGIVKGAAYAMTNYLLEKNPDLSASEAIQLSRQIMHGYKLELLILRFSFFFWNIFSIFQFAKFYVLPYQNVTEIQFLETLYNHYVQQNNKEQESL</sequence>
<feature type="transmembrane region" description="Helical" evidence="1">
    <location>
        <begin position="202"/>
        <end position="223"/>
    </location>
</feature>
<dbReference type="RefSeq" id="WP_126807334.1">
    <property type="nucleotide sequence ID" value="NZ_NGKA01000003.1"/>
</dbReference>
<keyword evidence="1" id="KW-0812">Transmembrane</keyword>
<evidence type="ECO:0000256" key="1">
    <source>
        <dbReference type="SAM" id="Phobius"/>
    </source>
</evidence>
<dbReference type="EMBL" id="NGKA01000003">
    <property type="protein sequence ID" value="RSU14356.1"/>
    <property type="molecule type" value="Genomic_DNA"/>
</dbReference>
<feature type="transmembrane region" description="Helical" evidence="1">
    <location>
        <begin position="145"/>
        <end position="169"/>
    </location>
</feature>
<feature type="domain" description="Zinc-ribbon" evidence="2">
    <location>
        <begin position="3"/>
        <end position="24"/>
    </location>
</feature>
<name>A0A430B206_9ENTE</name>
<evidence type="ECO:0000313" key="4">
    <source>
        <dbReference type="Proteomes" id="UP000287605"/>
    </source>
</evidence>
<dbReference type="PANTHER" id="PTHR40076">
    <property type="entry name" value="MEMBRANE PROTEIN-RELATED"/>
    <property type="match status" value="1"/>
</dbReference>
<evidence type="ECO:0000259" key="2">
    <source>
        <dbReference type="Pfam" id="PF13240"/>
    </source>
</evidence>
<keyword evidence="4" id="KW-1185">Reference proteome</keyword>
<evidence type="ECO:0000313" key="3">
    <source>
        <dbReference type="EMBL" id="RSU14356.1"/>
    </source>
</evidence>
<dbReference type="OrthoDB" id="9784844at2"/>
<feature type="transmembrane region" description="Helical" evidence="1">
    <location>
        <begin position="110"/>
        <end position="133"/>
    </location>
</feature>
<reference evidence="3 4" key="1">
    <citation type="submission" date="2017-05" db="EMBL/GenBank/DDBJ databases">
        <title>Vagococcus spp. assemblies.</title>
        <authorList>
            <person name="Gulvik C.A."/>
        </authorList>
    </citation>
    <scope>NUCLEOTIDE SEQUENCE [LARGE SCALE GENOMIC DNA]</scope>
    <source>
        <strain evidence="3 4">CCUG 51432</strain>
    </source>
</reference>
<gene>
    <name evidence="3" type="ORF">CBF29_03385</name>
</gene>
<keyword evidence="1" id="KW-0472">Membrane</keyword>
<organism evidence="3 4">
    <name type="scientific">Vagococcus elongatus</name>
    <dbReference type="NCBI Taxonomy" id="180344"/>
    <lineage>
        <taxon>Bacteria</taxon>
        <taxon>Bacillati</taxon>
        <taxon>Bacillota</taxon>
        <taxon>Bacilli</taxon>
        <taxon>Lactobacillales</taxon>
        <taxon>Enterococcaceae</taxon>
        <taxon>Vagococcus</taxon>
    </lineage>
</organism>
<dbReference type="AlphaFoldDB" id="A0A430B206"/>